<dbReference type="Proteomes" id="UP001204144">
    <property type="component" value="Unassembled WGS sequence"/>
</dbReference>
<dbReference type="Gene3D" id="2.40.160.10">
    <property type="entry name" value="Porin"/>
    <property type="match status" value="1"/>
</dbReference>
<evidence type="ECO:0008006" key="4">
    <source>
        <dbReference type="Google" id="ProtNLM"/>
    </source>
</evidence>
<dbReference type="EMBL" id="RJUF01000022">
    <property type="protein sequence ID" value="MCP9763212.1"/>
    <property type="molecule type" value="Genomic_DNA"/>
</dbReference>
<dbReference type="Pfam" id="PF07396">
    <property type="entry name" value="Porin_O_P"/>
    <property type="match status" value="1"/>
</dbReference>
<evidence type="ECO:0000313" key="3">
    <source>
        <dbReference type="Proteomes" id="UP001204144"/>
    </source>
</evidence>
<feature type="signal peptide" evidence="1">
    <location>
        <begin position="1"/>
        <end position="19"/>
    </location>
</feature>
<dbReference type="InterPro" id="IPR010870">
    <property type="entry name" value="Porin_O/P"/>
</dbReference>
<comment type="caution">
    <text evidence="2">The sequence shown here is derived from an EMBL/GenBank/DDBJ whole genome shotgun (WGS) entry which is preliminary data.</text>
</comment>
<dbReference type="InterPro" id="IPR023614">
    <property type="entry name" value="Porin_dom_sf"/>
</dbReference>
<evidence type="ECO:0000256" key="1">
    <source>
        <dbReference type="SAM" id="SignalP"/>
    </source>
</evidence>
<sequence>MKKMMLATYFVAVSTLVFAQKKGTSTKMTFGKGVQFASEDSLFTLGINGRVQSLFEGKVDLNKETFGADFLLRRARLNFQGTALNPKFTYRIQIGFAHGDITSANADAENNLILRDAMLNYQAAKWLKIGFGQTKLPGNRQRQVSSANLQLVERSVVNNNFTLDRDKGIWFYTNFKFNKTILKPTLAISSGEGRIVSNKNGKLSYTLRTEILPLGEFKNNGDYVESSLEFEPKPKLAVAGVYSYNQASVRTMGQLGNYLYNSATSDIKYYGGDLLFKVKGFSFESELYRRESSAGVIINAEDTRLKNHVIAGTGFLMQSGYLITKKDEIAVRYGQITPDEKMQSVMNKQQEYVLGYSHYFAKHSLKIQTDATYWVNGTSESLIYRLSSVVTF</sequence>
<feature type="chain" id="PRO_5042111184" description="Porin" evidence="1">
    <location>
        <begin position="20"/>
        <end position="392"/>
    </location>
</feature>
<dbReference type="AlphaFoldDB" id="A0AAE3H222"/>
<dbReference type="SUPFAM" id="SSF56935">
    <property type="entry name" value="Porins"/>
    <property type="match status" value="1"/>
</dbReference>
<keyword evidence="1" id="KW-0732">Signal</keyword>
<reference evidence="2 3" key="1">
    <citation type="submission" date="2018-11" db="EMBL/GenBank/DDBJ databases">
        <title>Novel bacteria species description.</title>
        <authorList>
            <person name="Han J.-H."/>
        </authorList>
    </citation>
    <scope>NUCLEOTIDE SEQUENCE [LARGE SCALE GENOMIC DNA]</scope>
    <source>
        <strain evidence="2 3">KCTC23259</strain>
    </source>
</reference>
<organism evidence="2 3">
    <name type="scientific">Lacihabitans soyangensis</name>
    <dbReference type="NCBI Taxonomy" id="869394"/>
    <lineage>
        <taxon>Bacteria</taxon>
        <taxon>Pseudomonadati</taxon>
        <taxon>Bacteroidota</taxon>
        <taxon>Cytophagia</taxon>
        <taxon>Cytophagales</taxon>
        <taxon>Leadbetterellaceae</taxon>
        <taxon>Lacihabitans</taxon>
    </lineage>
</organism>
<name>A0AAE3H222_9BACT</name>
<gene>
    <name evidence="2" type="ORF">EGI31_09605</name>
</gene>
<proteinExistence type="predicted"/>
<keyword evidence="3" id="KW-1185">Reference proteome</keyword>
<evidence type="ECO:0000313" key="2">
    <source>
        <dbReference type="EMBL" id="MCP9763212.1"/>
    </source>
</evidence>
<protein>
    <recommendedName>
        <fullName evidence="4">Porin</fullName>
    </recommendedName>
</protein>
<accession>A0AAE3H222</accession>